<evidence type="ECO:0000256" key="6">
    <source>
        <dbReference type="SAM" id="MobiDB-lite"/>
    </source>
</evidence>
<dbReference type="RefSeq" id="WP_123221763.1">
    <property type="nucleotide sequence ID" value="NZ_RJSF01000008.1"/>
</dbReference>
<dbReference type="GO" id="GO:0022625">
    <property type="term" value="C:cytosolic large ribosomal subunit"/>
    <property type="evidence" value="ECO:0007669"/>
    <property type="project" value="TreeGrafter"/>
</dbReference>
<keyword evidence="3 4" id="KW-0687">Ribonucleoprotein</keyword>
<name>A0A3N0GVJ1_9ACTN</name>
<dbReference type="SUPFAM" id="SSF64263">
    <property type="entry name" value="Prokaryotic ribosomal protein L17"/>
    <property type="match status" value="1"/>
</dbReference>
<comment type="similarity">
    <text evidence="1 4 5">Belongs to the bacterial ribosomal protein bL17 family.</text>
</comment>
<dbReference type="OrthoDB" id="9809073at2"/>
<dbReference type="Gene3D" id="3.90.1030.10">
    <property type="entry name" value="Ribosomal protein L17"/>
    <property type="match status" value="1"/>
</dbReference>
<dbReference type="Proteomes" id="UP000279994">
    <property type="component" value="Unassembled WGS sequence"/>
</dbReference>
<proteinExistence type="inferred from homology"/>
<dbReference type="PANTHER" id="PTHR14413">
    <property type="entry name" value="RIBOSOMAL PROTEIN L17"/>
    <property type="match status" value="1"/>
</dbReference>
<comment type="caution">
    <text evidence="7">The sequence shown here is derived from an EMBL/GenBank/DDBJ whole genome shotgun (WGS) entry which is preliminary data.</text>
</comment>
<keyword evidence="8" id="KW-1185">Reference proteome</keyword>
<dbReference type="InterPro" id="IPR036373">
    <property type="entry name" value="Ribosomal_bL17_sf"/>
</dbReference>
<sequence length="207" mass="22031">MPTPKKGARLGGSPAHQRLIVSNLATALFEHGKITTTEAKARVLRPVAEKLITKAKKAELGSVQSLHNRREVLKTIRDKSVVHALFTEIAPTFQERPGGYTRITKLGPRKGDNAPMAVIELVTESYTPSAPKKKAAKQADQPAPAAKVEKAAEDAPAEIVAEDVAGEDEVLDTEATDVETAEAESVAEEAPAAEEPAADEAEEKPEA</sequence>
<dbReference type="NCBIfam" id="TIGR00059">
    <property type="entry name" value="L17"/>
    <property type="match status" value="1"/>
</dbReference>
<evidence type="ECO:0000256" key="3">
    <source>
        <dbReference type="ARBA" id="ARBA00023274"/>
    </source>
</evidence>
<keyword evidence="2 4" id="KW-0689">Ribosomal protein</keyword>
<organism evidence="7 8">
    <name type="scientific">Nocardioides pocheonensis</name>
    <dbReference type="NCBI Taxonomy" id="661485"/>
    <lineage>
        <taxon>Bacteria</taxon>
        <taxon>Bacillati</taxon>
        <taxon>Actinomycetota</taxon>
        <taxon>Actinomycetes</taxon>
        <taxon>Propionibacteriales</taxon>
        <taxon>Nocardioidaceae</taxon>
        <taxon>Nocardioides</taxon>
    </lineage>
</organism>
<dbReference type="InterPro" id="IPR000456">
    <property type="entry name" value="Ribosomal_bL17"/>
</dbReference>
<dbReference type="PROSITE" id="PS01167">
    <property type="entry name" value="RIBOSOMAL_L17"/>
    <property type="match status" value="1"/>
</dbReference>
<feature type="compositionally biased region" description="Acidic residues" evidence="6">
    <location>
        <begin position="160"/>
        <end position="187"/>
    </location>
</feature>
<comment type="subunit">
    <text evidence="4">Part of the 50S ribosomal subunit. Contacts protein L32.</text>
</comment>
<dbReference type="GO" id="GO:0003735">
    <property type="term" value="F:structural constituent of ribosome"/>
    <property type="evidence" value="ECO:0007669"/>
    <property type="project" value="InterPro"/>
</dbReference>
<reference evidence="7 8" key="1">
    <citation type="submission" date="2018-11" db="EMBL/GenBank/DDBJ databases">
        <authorList>
            <person name="Li F."/>
        </authorList>
    </citation>
    <scope>NUCLEOTIDE SEQUENCE [LARGE SCALE GENOMIC DNA]</scope>
    <source>
        <strain evidence="7 8">Gsoil 818</strain>
    </source>
</reference>
<evidence type="ECO:0000313" key="8">
    <source>
        <dbReference type="Proteomes" id="UP000279994"/>
    </source>
</evidence>
<dbReference type="FunFam" id="3.90.1030.10:FF:000001">
    <property type="entry name" value="50S ribosomal protein L17"/>
    <property type="match status" value="1"/>
</dbReference>
<dbReference type="EMBL" id="RJSF01000008">
    <property type="protein sequence ID" value="RNM16483.1"/>
    <property type="molecule type" value="Genomic_DNA"/>
</dbReference>
<evidence type="ECO:0000313" key="7">
    <source>
        <dbReference type="EMBL" id="RNM16483.1"/>
    </source>
</evidence>
<protein>
    <recommendedName>
        <fullName evidence="4">Large ribosomal subunit protein bL17</fullName>
    </recommendedName>
</protein>
<evidence type="ECO:0000256" key="4">
    <source>
        <dbReference type="HAMAP-Rule" id="MF_01368"/>
    </source>
</evidence>
<evidence type="ECO:0000256" key="5">
    <source>
        <dbReference type="RuleBase" id="RU000660"/>
    </source>
</evidence>
<dbReference type="InterPro" id="IPR047859">
    <property type="entry name" value="Ribosomal_bL17_CS"/>
</dbReference>
<dbReference type="GO" id="GO:0006412">
    <property type="term" value="P:translation"/>
    <property type="evidence" value="ECO:0007669"/>
    <property type="project" value="UniProtKB-UniRule"/>
</dbReference>
<evidence type="ECO:0000256" key="2">
    <source>
        <dbReference type="ARBA" id="ARBA00022980"/>
    </source>
</evidence>
<evidence type="ECO:0000256" key="1">
    <source>
        <dbReference type="ARBA" id="ARBA00008777"/>
    </source>
</evidence>
<dbReference type="AlphaFoldDB" id="A0A3N0GVJ1"/>
<dbReference type="PANTHER" id="PTHR14413:SF16">
    <property type="entry name" value="LARGE RIBOSOMAL SUBUNIT PROTEIN BL17M"/>
    <property type="match status" value="1"/>
</dbReference>
<gene>
    <name evidence="4" type="primary">rplQ</name>
    <name evidence="7" type="ORF">EFL26_04800</name>
</gene>
<accession>A0A3N0GVJ1</accession>
<dbReference type="HAMAP" id="MF_01368">
    <property type="entry name" value="Ribosomal_bL17"/>
    <property type="match status" value="1"/>
</dbReference>
<feature type="compositionally biased region" description="Acidic residues" evidence="6">
    <location>
        <begin position="196"/>
        <end position="207"/>
    </location>
</feature>
<dbReference type="Pfam" id="PF01196">
    <property type="entry name" value="Ribosomal_L17"/>
    <property type="match status" value="1"/>
</dbReference>
<feature type="region of interest" description="Disordered" evidence="6">
    <location>
        <begin position="128"/>
        <end position="207"/>
    </location>
</feature>